<dbReference type="AlphaFoldDB" id="A0A7W4K3F4"/>
<feature type="transmembrane region" description="Helical" evidence="1">
    <location>
        <begin position="21"/>
        <end position="40"/>
    </location>
</feature>
<dbReference type="EMBL" id="JABEQP010000026">
    <property type="protein sequence ID" value="MBB2199669.1"/>
    <property type="molecule type" value="Genomic_DNA"/>
</dbReference>
<evidence type="ECO:0000313" key="3">
    <source>
        <dbReference type="Proteomes" id="UP000530320"/>
    </source>
</evidence>
<dbReference type="RefSeq" id="WP_183010582.1">
    <property type="nucleotide sequence ID" value="NZ_JABEQP010000026.1"/>
</dbReference>
<organism evidence="2 3">
    <name type="scientific">Gluconacetobacter dulcium</name>
    <dbReference type="NCBI Taxonomy" id="2729096"/>
    <lineage>
        <taxon>Bacteria</taxon>
        <taxon>Pseudomonadati</taxon>
        <taxon>Pseudomonadota</taxon>
        <taxon>Alphaproteobacteria</taxon>
        <taxon>Acetobacterales</taxon>
        <taxon>Acetobacteraceae</taxon>
        <taxon>Gluconacetobacter</taxon>
    </lineage>
</organism>
<name>A0A7W4K3F4_9PROT</name>
<evidence type="ECO:0000256" key="1">
    <source>
        <dbReference type="SAM" id="Phobius"/>
    </source>
</evidence>
<protein>
    <submittedName>
        <fullName evidence="2">Uncharacterized protein</fullName>
    </submittedName>
</protein>
<comment type="caution">
    <text evidence="2">The sequence shown here is derived from an EMBL/GenBank/DDBJ whole genome shotgun (WGS) entry which is preliminary data.</text>
</comment>
<keyword evidence="1" id="KW-0472">Membrane</keyword>
<keyword evidence="1" id="KW-0812">Transmembrane</keyword>
<reference evidence="2 3" key="1">
    <citation type="submission" date="2020-04" db="EMBL/GenBank/DDBJ databases">
        <title>Description of novel Gluconacetobacter.</title>
        <authorList>
            <person name="Sombolestani A."/>
        </authorList>
    </citation>
    <scope>NUCLEOTIDE SEQUENCE [LARGE SCALE GENOMIC DNA]</scope>
    <source>
        <strain evidence="2 3">LMG 22058</strain>
    </source>
</reference>
<sequence>MSDNQTTGRALLKFGVKEAAFGLLWALVILGIGNIALRYFNVFHAPEWEARFVWVVMTVAFVATVIGAMVIGPIRLVQHMPKGDGVANDR</sequence>
<keyword evidence="1" id="KW-1133">Transmembrane helix</keyword>
<proteinExistence type="predicted"/>
<evidence type="ECO:0000313" key="2">
    <source>
        <dbReference type="EMBL" id="MBB2199669.1"/>
    </source>
</evidence>
<feature type="transmembrane region" description="Helical" evidence="1">
    <location>
        <begin position="52"/>
        <end position="72"/>
    </location>
</feature>
<accession>A0A7W4K3F4</accession>
<gene>
    <name evidence="2" type="ORF">HLH44_19930</name>
</gene>
<dbReference type="Proteomes" id="UP000530320">
    <property type="component" value="Unassembled WGS sequence"/>
</dbReference>